<organism evidence="1 2">
    <name type="scientific">Aquicoccus porphyridii</name>
    <dbReference type="NCBI Taxonomy" id="1852029"/>
    <lineage>
        <taxon>Bacteria</taxon>
        <taxon>Pseudomonadati</taxon>
        <taxon>Pseudomonadota</taxon>
        <taxon>Alphaproteobacteria</taxon>
        <taxon>Rhodobacterales</taxon>
        <taxon>Paracoccaceae</taxon>
        <taxon>Aquicoccus</taxon>
    </lineage>
</organism>
<accession>A0A5A9ZVR4</accession>
<dbReference type="Proteomes" id="UP000325291">
    <property type="component" value="Unassembled WGS sequence"/>
</dbReference>
<protein>
    <submittedName>
        <fullName evidence="1">DUF2059 domain-containing protein</fullName>
    </submittedName>
</protein>
<dbReference type="AlphaFoldDB" id="A0A5A9ZVR4"/>
<dbReference type="RefSeq" id="WP_111361962.1">
    <property type="nucleotide sequence ID" value="NZ_VINQ01000001.1"/>
</dbReference>
<evidence type="ECO:0000313" key="2">
    <source>
        <dbReference type="Proteomes" id="UP000325291"/>
    </source>
</evidence>
<proteinExistence type="predicted"/>
<reference evidence="1 2" key="1">
    <citation type="submission" date="2019-07" db="EMBL/GenBank/DDBJ databases">
        <title>Aquicoccus porphyridii gen. nov., sp. nov., isolated from a small marine red alga, Porphyridium marinum.</title>
        <authorList>
            <person name="Liu L."/>
        </authorList>
    </citation>
    <scope>NUCLEOTIDE SEQUENCE [LARGE SCALE GENOMIC DNA]</scope>
    <source>
        <strain evidence="1 2">L1 8-17</strain>
    </source>
</reference>
<name>A0A5A9ZVR4_9RHOB</name>
<dbReference type="EMBL" id="VINQ01000001">
    <property type="protein sequence ID" value="KAA0921016.1"/>
    <property type="molecule type" value="Genomic_DNA"/>
</dbReference>
<keyword evidence="2" id="KW-1185">Reference proteome</keyword>
<evidence type="ECO:0000313" key="1">
    <source>
        <dbReference type="EMBL" id="KAA0921016.1"/>
    </source>
</evidence>
<gene>
    <name evidence="1" type="ORF">FLO80_02255</name>
</gene>
<comment type="caution">
    <text evidence="1">The sequence shown here is derived from an EMBL/GenBank/DDBJ whole genome shotgun (WGS) entry which is preliminary data.</text>
</comment>
<sequence length="282" mass="30825">MTHALIRSTVAVVLVLVLALRAAGDEAEDRIVLNQALGLGPLLEIMQAEGEEFGAGLGQNFLPGGGGAAWQRVVTRIYDPEKMSQVVERGLRAELEARHLPDLLEFFHSARGKRIVEHEIAARRAFLDSAIEDAAKAAYREAKESESGGQQQDRRLALIRSYVEANDLIGFNVAGALNSNLRFYQGMVEGGGLDMSDAEMVDEVWAQEEETRADTEEWMMSYLMLAYSDLSDADVSAYATFSETPAGHALNRALFAGFDRMYGDISYALGLALAAQMKGEDL</sequence>